<keyword evidence="3" id="KW-1185">Reference proteome</keyword>
<proteinExistence type="predicted"/>
<reference evidence="2 3" key="1">
    <citation type="submission" date="2018-09" db="EMBL/GenBank/DDBJ databases">
        <title>Phylogeny of the Shewanellaceae, and recommendation for two new genera, Pseudoshewanella and Parashewanella.</title>
        <authorList>
            <person name="Wang G."/>
        </authorList>
    </citation>
    <scope>NUCLEOTIDE SEQUENCE [LARGE SCALE GENOMIC DNA]</scope>
    <source>
        <strain evidence="2 3">C51</strain>
    </source>
</reference>
<dbReference type="PANTHER" id="PTHR35867:SF1">
    <property type="entry name" value="PROTEIN RSEC"/>
    <property type="match status" value="1"/>
</dbReference>
<dbReference type="InterPro" id="IPR007359">
    <property type="entry name" value="SigmaE_reg_RseC_MucC"/>
</dbReference>
<organism evidence="2 3">
    <name type="scientific">Parashewanella curva</name>
    <dbReference type="NCBI Taxonomy" id="2338552"/>
    <lineage>
        <taxon>Bacteria</taxon>
        <taxon>Pseudomonadati</taxon>
        <taxon>Pseudomonadota</taxon>
        <taxon>Gammaproteobacteria</taxon>
        <taxon>Alteromonadales</taxon>
        <taxon>Shewanellaceae</taxon>
        <taxon>Parashewanella</taxon>
    </lineage>
</organism>
<dbReference type="EMBL" id="QZEI01000119">
    <property type="protein sequence ID" value="RLV57916.1"/>
    <property type="molecule type" value="Genomic_DNA"/>
</dbReference>
<accession>A0A3L8PRB9</accession>
<evidence type="ECO:0000313" key="3">
    <source>
        <dbReference type="Proteomes" id="UP000281474"/>
    </source>
</evidence>
<comment type="caution">
    <text evidence="2">The sequence shown here is derived from an EMBL/GenBank/DDBJ whole genome shotgun (WGS) entry which is preliminary data.</text>
</comment>
<dbReference type="Proteomes" id="UP000281474">
    <property type="component" value="Unassembled WGS sequence"/>
</dbReference>
<dbReference type="InterPro" id="IPR026268">
    <property type="entry name" value="RseC"/>
</dbReference>
<dbReference type="OrthoDB" id="9795854at2"/>
<dbReference type="AlphaFoldDB" id="A0A3L8PRB9"/>
<name>A0A3L8PRB9_9GAMM</name>
<sequence>MMEEKAKVVSEAKDGWVMVEVESKSACHSCHNEESCGTSAVAKAFTPKTQVFSIETYLDLQPNEVVKIGLPESVVLKAAALVYLLPLAGFFIMAGLATLFLVRLDLISFSSQSGDLPTIIFGGLGAVIAWFLGRKKAKELEQEASPVIIERLGQSINTPMTIGQTGQK</sequence>
<gene>
    <name evidence="2" type="ORF">D5018_19990</name>
</gene>
<dbReference type="PIRSF" id="PIRSF004923">
    <property type="entry name" value="RseC"/>
    <property type="match status" value="1"/>
</dbReference>
<evidence type="ECO:0000256" key="1">
    <source>
        <dbReference type="SAM" id="Phobius"/>
    </source>
</evidence>
<keyword evidence="1" id="KW-1133">Transmembrane helix</keyword>
<keyword evidence="1" id="KW-0472">Membrane</keyword>
<dbReference type="Pfam" id="PF04246">
    <property type="entry name" value="RseC_MucC"/>
    <property type="match status" value="1"/>
</dbReference>
<keyword evidence="1" id="KW-0812">Transmembrane</keyword>
<feature type="transmembrane region" description="Helical" evidence="1">
    <location>
        <begin position="80"/>
        <end position="104"/>
    </location>
</feature>
<protein>
    <submittedName>
        <fullName evidence="2">Fis family transcriptional regulator</fullName>
    </submittedName>
</protein>
<feature type="transmembrane region" description="Helical" evidence="1">
    <location>
        <begin position="116"/>
        <end position="133"/>
    </location>
</feature>
<dbReference type="RefSeq" id="WP_121840745.1">
    <property type="nucleotide sequence ID" value="NZ_ML014868.1"/>
</dbReference>
<dbReference type="PANTHER" id="PTHR35867">
    <property type="entry name" value="PROTEIN RSEC"/>
    <property type="match status" value="1"/>
</dbReference>
<evidence type="ECO:0000313" key="2">
    <source>
        <dbReference type="EMBL" id="RLV57916.1"/>
    </source>
</evidence>